<sequence length="78" mass="8604">MNIIIINTNGQIAIPSNIQEQLGLLPGTAIQIEVIGDTLHLRKQPDLSRGAQLIAIMRGKATREQSTDEIMQLTRDNL</sequence>
<organism evidence="3 4">
    <name type="scientific">Scytonema hofmannii PCC 7110</name>
    <dbReference type="NCBI Taxonomy" id="128403"/>
    <lineage>
        <taxon>Bacteria</taxon>
        <taxon>Bacillati</taxon>
        <taxon>Cyanobacteriota</taxon>
        <taxon>Cyanophyceae</taxon>
        <taxon>Nostocales</taxon>
        <taxon>Scytonemataceae</taxon>
        <taxon>Scytonema</taxon>
    </lineage>
</organism>
<dbReference type="RefSeq" id="WP_017747442.1">
    <property type="nucleotide sequence ID" value="NZ_KQ976354.1"/>
</dbReference>
<dbReference type="PROSITE" id="PS51740">
    <property type="entry name" value="SPOVT_ABRB"/>
    <property type="match status" value="1"/>
</dbReference>
<keyword evidence="4" id="KW-1185">Reference proteome</keyword>
<evidence type="ECO:0000313" key="3">
    <source>
        <dbReference type="EMBL" id="KYC37350.1"/>
    </source>
</evidence>
<dbReference type="STRING" id="128403.WA1_47965"/>
<dbReference type="SUPFAM" id="SSF89447">
    <property type="entry name" value="AbrB/MazE/MraZ-like"/>
    <property type="match status" value="1"/>
</dbReference>
<name>A0A139WY44_9CYAN</name>
<evidence type="ECO:0000256" key="1">
    <source>
        <dbReference type="PROSITE-ProRule" id="PRU01076"/>
    </source>
</evidence>
<dbReference type="InterPro" id="IPR037914">
    <property type="entry name" value="SpoVT-AbrB_sf"/>
</dbReference>
<dbReference type="Gene3D" id="2.10.260.10">
    <property type="match status" value="1"/>
</dbReference>
<proteinExistence type="predicted"/>
<feature type="domain" description="SpoVT-AbrB" evidence="2">
    <location>
        <begin position="1"/>
        <end position="46"/>
    </location>
</feature>
<evidence type="ECO:0000313" key="4">
    <source>
        <dbReference type="Proteomes" id="UP000076925"/>
    </source>
</evidence>
<dbReference type="InterPro" id="IPR007159">
    <property type="entry name" value="SpoVT-AbrB_dom"/>
</dbReference>
<gene>
    <name evidence="3" type="ORF">WA1_47965</name>
</gene>
<evidence type="ECO:0000259" key="2">
    <source>
        <dbReference type="PROSITE" id="PS51740"/>
    </source>
</evidence>
<accession>A0A139WY44</accession>
<keyword evidence="1" id="KW-0238">DNA-binding</keyword>
<dbReference type="EMBL" id="ANNX02000047">
    <property type="protein sequence ID" value="KYC37350.1"/>
    <property type="molecule type" value="Genomic_DNA"/>
</dbReference>
<dbReference type="GO" id="GO:0003677">
    <property type="term" value="F:DNA binding"/>
    <property type="evidence" value="ECO:0007669"/>
    <property type="project" value="UniProtKB-UniRule"/>
</dbReference>
<protein>
    <submittedName>
        <fullName evidence="3">Transcriptional regulator</fullName>
    </submittedName>
</protein>
<reference evidence="3 4" key="1">
    <citation type="journal article" date="2013" name="Genome Biol. Evol.">
        <title>Genomes of Stigonematalean cyanobacteria (subsection V) and the evolution of oxygenic photosynthesis from prokaryotes to plastids.</title>
        <authorList>
            <person name="Dagan T."/>
            <person name="Roettger M."/>
            <person name="Stucken K."/>
            <person name="Landan G."/>
            <person name="Koch R."/>
            <person name="Major P."/>
            <person name="Gould S.B."/>
            <person name="Goremykin V.V."/>
            <person name="Rippka R."/>
            <person name="Tandeau de Marsac N."/>
            <person name="Gugger M."/>
            <person name="Lockhart P.J."/>
            <person name="Allen J.F."/>
            <person name="Brune I."/>
            <person name="Maus I."/>
            <person name="Puhler A."/>
            <person name="Martin W.F."/>
        </authorList>
    </citation>
    <scope>NUCLEOTIDE SEQUENCE [LARGE SCALE GENOMIC DNA]</scope>
    <source>
        <strain evidence="3 4">PCC 7110</strain>
    </source>
</reference>
<comment type="caution">
    <text evidence="3">The sequence shown here is derived from an EMBL/GenBank/DDBJ whole genome shotgun (WGS) entry which is preliminary data.</text>
</comment>
<dbReference type="NCBIfam" id="TIGR01439">
    <property type="entry name" value="lp_hng_hel_AbrB"/>
    <property type="match status" value="1"/>
</dbReference>
<dbReference type="Proteomes" id="UP000076925">
    <property type="component" value="Unassembled WGS sequence"/>
</dbReference>
<dbReference type="OrthoDB" id="9811597at2"/>
<dbReference type="AlphaFoldDB" id="A0A139WY44"/>